<keyword evidence="3" id="KW-0808">Transferase</keyword>
<keyword evidence="7" id="KW-0539">Nucleus</keyword>
<dbReference type="OrthoDB" id="2158884at2759"/>
<dbReference type="InterPro" id="IPR017441">
    <property type="entry name" value="Protein_kinase_ATP_BS"/>
</dbReference>
<proteinExistence type="predicted"/>
<keyword evidence="6 8" id="KW-0067">ATP-binding</keyword>
<feature type="region of interest" description="Disordered" evidence="9">
    <location>
        <begin position="561"/>
        <end position="599"/>
    </location>
</feature>
<protein>
    <recommendedName>
        <fullName evidence="10">Protein kinase domain-containing protein</fullName>
    </recommendedName>
</protein>
<dbReference type="SUPFAM" id="SSF56112">
    <property type="entry name" value="Protein kinase-like (PK-like)"/>
    <property type="match status" value="1"/>
</dbReference>
<feature type="compositionally biased region" description="Polar residues" evidence="9">
    <location>
        <begin position="700"/>
        <end position="712"/>
    </location>
</feature>
<dbReference type="Gene3D" id="1.10.510.10">
    <property type="entry name" value="Transferase(Phosphotransferase) domain 1"/>
    <property type="match status" value="1"/>
</dbReference>
<comment type="subcellular location">
    <subcellularLocation>
        <location evidence="1">Nucleus</location>
    </subcellularLocation>
</comment>
<feature type="compositionally biased region" description="Basic and acidic residues" evidence="9">
    <location>
        <begin position="561"/>
        <end position="573"/>
    </location>
</feature>
<evidence type="ECO:0000256" key="6">
    <source>
        <dbReference type="ARBA" id="ARBA00022840"/>
    </source>
</evidence>
<dbReference type="PANTHER" id="PTHR24055">
    <property type="entry name" value="MITOGEN-ACTIVATED PROTEIN KINASE"/>
    <property type="match status" value="1"/>
</dbReference>
<reference evidence="11" key="1">
    <citation type="submission" date="2020-12" db="EMBL/GenBank/DDBJ databases">
        <title>Metabolic potential, ecology and presence of endohyphal bacteria is reflected in genomic diversity of Mucoromycotina.</title>
        <authorList>
            <person name="Muszewska A."/>
            <person name="Okrasinska A."/>
            <person name="Steczkiewicz K."/>
            <person name="Drgas O."/>
            <person name="Orlowska M."/>
            <person name="Perlinska-Lenart U."/>
            <person name="Aleksandrzak-Piekarczyk T."/>
            <person name="Szatraj K."/>
            <person name="Zielenkiewicz U."/>
            <person name="Pilsyk S."/>
            <person name="Malc E."/>
            <person name="Mieczkowski P."/>
            <person name="Kruszewska J.S."/>
            <person name="Biernat P."/>
            <person name="Pawlowska J."/>
        </authorList>
    </citation>
    <scope>NUCLEOTIDE SEQUENCE</scope>
    <source>
        <strain evidence="11">WA0000067209</strain>
    </source>
</reference>
<evidence type="ECO:0000256" key="8">
    <source>
        <dbReference type="PROSITE-ProRule" id="PRU10141"/>
    </source>
</evidence>
<evidence type="ECO:0000256" key="9">
    <source>
        <dbReference type="SAM" id="MobiDB-lite"/>
    </source>
</evidence>
<organism evidence="11 12">
    <name type="scientific">Mortierella isabellina</name>
    <name type="common">Filamentous fungus</name>
    <name type="synonym">Umbelopsis isabellina</name>
    <dbReference type="NCBI Taxonomy" id="91625"/>
    <lineage>
        <taxon>Eukaryota</taxon>
        <taxon>Fungi</taxon>
        <taxon>Fungi incertae sedis</taxon>
        <taxon>Mucoromycota</taxon>
        <taxon>Mucoromycotina</taxon>
        <taxon>Umbelopsidomycetes</taxon>
        <taxon>Umbelopsidales</taxon>
        <taxon>Umbelopsidaceae</taxon>
        <taxon>Umbelopsis</taxon>
    </lineage>
</organism>
<evidence type="ECO:0000256" key="4">
    <source>
        <dbReference type="ARBA" id="ARBA00022741"/>
    </source>
</evidence>
<feature type="compositionally biased region" description="Polar residues" evidence="9">
    <location>
        <begin position="668"/>
        <end position="692"/>
    </location>
</feature>
<dbReference type="InterPro" id="IPR000719">
    <property type="entry name" value="Prot_kinase_dom"/>
</dbReference>
<keyword evidence="4 8" id="KW-0547">Nucleotide-binding</keyword>
<keyword evidence="2" id="KW-0723">Serine/threonine-protein kinase</keyword>
<feature type="compositionally biased region" description="Basic and acidic residues" evidence="9">
    <location>
        <begin position="429"/>
        <end position="445"/>
    </location>
</feature>
<evidence type="ECO:0000313" key="12">
    <source>
        <dbReference type="Proteomes" id="UP000654370"/>
    </source>
</evidence>
<feature type="region of interest" description="Disordered" evidence="9">
    <location>
        <begin position="652"/>
        <end position="712"/>
    </location>
</feature>
<dbReference type="Gene3D" id="3.30.200.20">
    <property type="entry name" value="Phosphorylase Kinase, domain 1"/>
    <property type="match status" value="1"/>
</dbReference>
<dbReference type="GO" id="GO:0005634">
    <property type="term" value="C:nucleus"/>
    <property type="evidence" value="ECO:0007669"/>
    <property type="project" value="UniProtKB-SubCell"/>
</dbReference>
<keyword evidence="5" id="KW-0418">Kinase</keyword>
<feature type="compositionally biased region" description="Polar residues" evidence="9">
    <location>
        <begin position="577"/>
        <end position="599"/>
    </location>
</feature>
<dbReference type="Proteomes" id="UP000654370">
    <property type="component" value="Unassembled WGS sequence"/>
</dbReference>
<dbReference type="PROSITE" id="PS00107">
    <property type="entry name" value="PROTEIN_KINASE_ATP"/>
    <property type="match status" value="1"/>
</dbReference>
<dbReference type="CDD" id="cd07830">
    <property type="entry name" value="STKc_MAK_like"/>
    <property type="match status" value="1"/>
</dbReference>
<evidence type="ECO:0000256" key="2">
    <source>
        <dbReference type="ARBA" id="ARBA00022527"/>
    </source>
</evidence>
<dbReference type="GO" id="GO:0004674">
    <property type="term" value="F:protein serine/threonine kinase activity"/>
    <property type="evidence" value="ECO:0007669"/>
    <property type="project" value="UniProtKB-KW"/>
</dbReference>
<dbReference type="PROSITE" id="PS50011">
    <property type="entry name" value="PROTEIN_KINASE_DOM"/>
    <property type="match status" value="1"/>
</dbReference>
<name>A0A8H7Q4Z3_MORIS</name>
<feature type="region of interest" description="Disordered" evidence="9">
    <location>
        <begin position="360"/>
        <end position="474"/>
    </location>
</feature>
<comment type="caution">
    <text evidence="11">The sequence shown here is derived from an EMBL/GenBank/DDBJ whole genome shotgun (WGS) entry which is preliminary data.</text>
</comment>
<dbReference type="GO" id="GO:0005524">
    <property type="term" value="F:ATP binding"/>
    <property type="evidence" value="ECO:0007669"/>
    <property type="project" value="UniProtKB-UniRule"/>
</dbReference>
<dbReference type="InterPro" id="IPR011009">
    <property type="entry name" value="Kinase-like_dom_sf"/>
</dbReference>
<dbReference type="PROSITE" id="PS00108">
    <property type="entry name" value="PROTEIN_KINASE_ST"/>
    <property type="match status" value="1"/>
</dbReference>
<feature type="compositionally biased region" description="Polar residues" evidence="9">
    <location>
        <begin position="458"/>
        <end position="474"/>
    </location>
</feature>
<evidence type="ECO:0000259" key="10">
    <source>
        <dbReference type="PROSITE" id="PS50011"/>
    </source>
</evidence>
<dbReference type="AlphaFoldDB" id="A0A8H7Q4Z3"/>
<dbReference type="SMART" id="SM00220">
    <property type="entry name" value="S_TKc"/>
    <property type="match status" value="1"/>
</dbReference>
<keyword evidence="12" id="KW-1185">Reference proteome</keyword>
<dbReference type="Pfam" id="PF00069">
    <property type="entry name" value="Pkinase"/>
    <property type="match status" value="1"/>
</dbReference>
<gene>
    <name evidence="11" type="ORF">INT43_002645</name>
</gene>
<evidence type="ECO:0000256" key="1">
    <source>
        <dbReference type="ARBA" id="ARBA00004123"/>
    </source>
</evidence>
<dbReference type="EMBL" id="JAEPQZ010000001">
    <property type="protein sequence ID" value="KAG2186207.1"/>
    <property type="molecule type" value="Genomic_DNA"/>
</dbReference>
<evidence type="ECO:0000256" key="5">
    <source>
        <dbReference type="ARBA" id="ARBA00022777"/>
    </source>
</evidence>
<sequence length="893" mass="100323">MAKKGSPFDDYDLLEQIGNGSFGSVHRAQHKSDNRIVAIKIMKRKFNSISECVSLREFKVLKQISAHPNIVQLYESYLSPNKEFYFVMEYINGGNMYQLIKSRRDEETSFARWEIRSIVYQILSGLAHVHHLGIFHRDMKPENLLIDNTPFCDGSHSRNIITVKIADFGLAREMKSRPPYTEYVSTRWYRAPEVLLRSSTYSFPVDLWAVGAMFAELITLRPLFPGQSEIDQVFRICELLGNPGPAASHTGVVQRRMSEKKASPGFARKRSESIKVESISMTQNKAEYSARPEGGGEWREGVKLATKIGFQFPKISPKPLISVIPNATPSMLDLLGHLIFYDPSLRLTAEAAMNHPFFSENEDQDEAGSHEGTGDANQESEDPDHTSPGKKGGGGSLERHSTNKGIIIADETSEERLKRSHQRLAFISENDHLMRRTNGKKDKSSNKATAALLGKKNNGGSTSRSRVTKSDSPLSLSLQTTSFKAQFDLPVIPLSPFEFGDEWPQQRRSSIGSIREAYIPSMESISRDQKLDEDNEFQIDSNNMLYDVEYLSADHILKDTPTRQSEAHHRQNERYSAPSSFQESSYMKNAQNPRTQPSESPIVRFGNETPPAEDHVANFPKLVIGLDVDNKSEGLQHVSHLDYFNHSSASAVPKKTLDRKLQGRPLSDISNQGTYSLSLNSNEDNDYENSFSPDAPSPTMKASLSTPLDSVNNRGTFRRLMTRSSSNTADKSFATKTIPRAFTYESLPTSSSYSKKQERSRIGHRTRQIFSQTEATSNASAGNNTTGFFSFRKRSQGILKGKLGNNLLLRHQDISPLQEDIAYHEPGFSRTSGVAQPRPSEYHYRPSPDLQAVTRQPSPFELLIAEEIEQAWSHPPIRIPLVSNETSQHKHSL</sequence>
<dbReference type="FunFam" id="1.10.510.10:FF:000624">
    <property type="entry name" value="Mitogen-activated protein kinase"/>
    <property type="match status" value="1"/>
</dbReference>
<evidence type="ECO:0000313" key="11">
    <source>
        <dbReference type="EMBL" id="KAG2186207.1"/>
    </source>
</evidence>
<feature type="domain" description="Protein kinase" evidence="10">
    <location>
        <begin position="11"/>
        <end position="358"/>
    </location>
</feature>
<accession>A0A8H7Q4Z3</accession>
<feature type="binding site" evidence="8">
    <location>
        <position position="40"/>
    </location>
    <ligand>
        <name>ATP</name>
        <dbReference type="ChEBI" id="CHEBI:30616"/>
    </ligand>
</feature>
<dbReference type="InterPro" id="IPR008271">
    <property type="entry name" value="Ser/Thr_kinase_AS"/>
</dbReference>
<dbReference type="InterPro" id="IPR050117">
    <property type="entry name" value="MAPK"/>
</dbReference>
<evidence type="ECO:0000256" key="7">
    <source>
        <dbReference type="ARBA" id="ARBA00023242"/>
    </source>
</evidence>
<evidence type="ECO:0000256" key="3">
    <source>
        <dbReference type="ARBA" id="ARBA00022679"/>
    </source>
</evidence>